<evidence type="ECO:0000256" key="1">
    <source>
        <dbReference type="ARBA" id="ARBA00022679"/>
    </source>
</evidence>
<keyword evidence="1 3" id="KW-0808">Transferase</keyword>
<dbReference type="Gene3D" id="2.20.25.110">
    <property type="entry name" value="S-adenosyl-L-methionine-dependent methyltransferases"/>
    <property type="match status" value="1"/>
</dbReference>
<dbReference type="Proteomes" id="UP000289718">
    <property type="component" value="Unassembled WGS sequence"/>
</dbReference>
<dbReference type="Gene3D" id="3.40.50.150">
    <property type="entry name" value="Vaccinia Virus protein VP39"/>
    <property type="match status" value="1"/>
</dbReference>
<dbReference type="PANTHER" id="PTHR43861">
    <property type="entry name" value="TRANS-ACONITATE 2-METHYLTRANSFERASE-RELATED"/>
    <property type="match status" value="1"/>
</dbReference>
<accession>A0A4Q1ATS7</accession>
<dbReference type="CDD" id="cd02440">
    <property type="entry name" value="AdoMet_MTases"/>
    <property type="match status" value="1"/>
</dbReference>
<dbReference type="GO" id="GO:0032259">
    <property type="term" value="P:methylation"/>
    <property type="evidence" value="ECO:0007669"/>
    <property type="project" value="UniProtKB-KW"/>
</dbReference>
<dbReference type="PANTHER" id="PTHR43861:SF6">
    <property type="entry name" value="METHYLTRANSFERASE TYPE 11"/>
    <property type="match status" value="1"/>
</dbReference>
<dbReference type="AlphaFoldDB" id="A0A4Q1ATS7"/>
<dbReference type="SUPFAM" id="SSF53335">
    <property type="entry name" value="S-adenosyl-L-methionine-dependent methyltransferases"/>
    <property type="match status" value="1"/>
</dbReference>
<gene>
    <name evidence="3" type="ORF">CP965_05680</name>
</gene>
<evidence type="ECO:0000313" key="4">
    <source>
        <dbReference type="Proteomes" id="UP000289718"/>
    </source>
</evidence>
<comment type="caution">
    <text evidence="3">The sequence shown here is derived from an EMBL/GenBank/DDBJ whole genome shotgun (WGS) entry which is preliminary data.</text>
</comment>
<name>A0A4Q1ATS7_9BACT</name>
<dbReference type="OrthoDB" id="9781225at2"/>
<proteinExistence type="predicted"/>
<keyword evidence="4" id="KW-1185">Reference proteome</keyword>
<dbReference type="GO" id="GO:0008168">
    <property type="term" value="F:methyltransferase activity"/>
    <property type="evidence" value="ECO:0007669"/>
    <property type="project" value="UniProtKB-KW"/>
</dbReference>
<dbReference type="InterPro" id="IPR041698">
    <property type="entry name" value="Methyltransf_25"/>
</dbReference>
<feature type="domain" description="Methyltransferase" evidence="2">
    <location>
        <begin position="38"/>
        <end position="125"/>
    </location>
</feature>
<dbReference type="InterPro" id="IPR029063">
    <property type="entry name" value="SAM-dependent_MTases_sf"/>
</dbReference>
<dbReference type="Pfam" id="PF13649">
    <property type="entry name" value="Methyltransf_25"/>
    <property type="match status" value="1"/>
</dbReference>
<keyword evidence="3" id="KW-0489">Methyltransferase</keyword>
<sequence>MGLNLYSKIEPYLDFQDEVYNLHNEFMSIVFHKELDNILDVGCGQGFFVESLNLNDKKAFGIDLSNEQIEACKQRALENVACLDLKDIKEKYDCATAIFDVINYIPKDGLKEFFENIYKVLNEKGYFIFDVNTLYGFEEIAQGCITIDSDEKFIAIDATYEDEKLVTDLTLFTKLEDNNFKKESDFITQYYHSKDRLKKMLKKVGFELEELRDFNLHSDEKADKQIYICKK</sequence>
<evidence type="ECO:0000313" key="3">
    <source>
        <dbReference type="EMBL" id="RXK13292.1"/>
    </source>
</evidence>
<organism evidence="3 4">
    <name type="scientific">Halarcobacter mediterraneus</name>
    <dbReference type="NCBI Taxonomy" id="2023153"/>
    <lineage>
        <taxon>Bacteria</taxon>
        <taxon>Pseudomonadati</taxon>
        <taxon>Campylobacterota</taxon>
        <taxon>Epsilonproteobacteria</taxon>
        <taxon>Campylobacterales</taxon>
        <taxon>Arcobacteraceae</taxon>
        <taxon>Halarcobacter</taxon>
    </lineage>
</organism>
<protein>
    <submittedName>
        <fullName evidence="3">Methyltransferase</fullName>
    </submittedName>
</protein>
<dbReference type="EMBL" id="NXIE01000002">
    <property type="protein sequence ID" value="RXK13292.1"/>
    <property type="molecule type" value="Genomic_DNA"/>
</dbReference>
<reference evidence="3 4" key="1">
    <citation type="submission" date="2017-09" db="EMBL/GenBank/DDBJ databases">
        <title>Genomics of the genus Arcobacter.</title>
        <authorList>
            <person name="Perez-Cataluna A."/>
            <person name="Figueras M.J."/>
            <person name="Salas-Masso N."/>
        </authorList>
    </citation>
    <scope>NUCLEOTIDE SEQUENCE [LARGE SCALE GENOMIC DNA]</scope>
    <source>
        <strain evidence="3 4">F156-34</strain>
    </source>
</reference>
<dbReference type="RefSeq" id="WP_129061113.1">
    <property type="nucleotide sequence ID" value="NZ_NXIE01000002.1"/>
</dbReference>
<evidence type="ECO:0000259" key="2">
    <source>
        <dbReference type="Pfam" id="PF13649"/>
    </source>
</evidence>